<accession>A0A3N4KVE3</accession>
<evidence type="ECO:0000313" key="4">
    <source>
        <dbReference type="Proteomes" id="UP000277580"/>
    </source>
</evidence>
<dbReference type="GO" id="GO:0010494">
    <property type="term" value="C:cytoplasmic stress granule"/>
    <property type="evidence" value="ECO:0007669"/>
    <property type="project" value="TreeGrafter"/>
</dbReference>
<feature type="compositionally biased region" description="Low complexity" evidence="1">
    <location>
        <begin position="824"/>
        <end position="835"/>
    </location>
</feature>
<dbReference type="STRING" id="1392247.A0A3N4KVE3"/>
<feature type="region of interest" description="Disordered" evidence="1">
    <location>
        <begin position="1091"/>
        <end position="1132"/>
    </location>
</feature>
<feature type="region of interest" description="Disordered" evidence="1">
    <location>
        <begin position="799"/>
        <end position="843"/>
    </location>
</feature>
<dbReference type="AlphaFoldDB" id="A0A3N4KVE3"/>
<feature type="compositionally biased region" description="Low complexity" evidence="1">
    <location>
        <begin position="407"/>
        <end position="417"/>
    </location>
</feature>
<evidence type="ECO:0000256" key="1">
    <source>
        <dbReference type="SAM" id="MobiDB-lite"/>
    </source>
</evidence>
<protein>
    <recommendedName>
        <fullName evidence="2">LsmAD domain-containing protein</fullName>
    </recommendedName>
</protein>
<dbReference type="GO" id="GO:0034063">
    <property type="term" value="P:stress granule assembly"/>
    <property type="evidence" value="ECO:0007669"/>
    <property type="project" value="TreeGrafter"/>
</dbReference>
<feature type="region of interest" description="Disordered" evidence="1">
    <location>
        <begin position="428"/>
        <end position="449"/>
    </location>
</feature>
<feature type="region of interest" description="Disordered" evidence="1">
    <location>
        <begin position="1"/>
        <end position="113"/>
    </location>
</feature>
<dbReference type="Pfam" id="PF14438">
    <property type="entry name" value="SM-ATX"/>
    <property type="match status" value="1"/>
</dbReference>
<feature type="domain" description="LsmAD" evidence="2">
    <location>
        <begin position="278"/>
        <end position="353"/>
    </location>
</feature>
<dbReference type="PANTHER" id="PTHR12854">
    <property type="entry name" value="ATAXIN 2-RELATED"/>
    <property type="match status" value="1"/>
</dbReference>
<feature type="region of interest" description="Disordered" evidence="1">
    <location>
        <begin position="683"/>
        <end position="732"/>
    </location>
</feature>
<dbReference type="Pfam" id="PF06741">
    <property type="entry name" value="LsmAD"/>
    <property type="match status" value="1"/>
</dbReference>
<dbReference type="EMBL" id="ML119117">
    <property type="protein sequence ID" value="RPB14507.1"/>
    <property type="molecule type" value="Genomic_DNA"/>
</dbReference>
<feature type="compositionally biased region" description="Gly residues" evidence="1">
    <location>
        <begin position="1120"/>
        <end position="1132"/>
    </location>
</feature>
<sequence length="1227" mass="131326">MATTATAPTAANGPASAGASSASSASAARPQLKSTISGTSNGGNTNRRSVQSPIDAQRRNASRGPWQANTHQKYNGGSTNAVTSSSPTPSQAAAMKARNPTIPPGGESDTHDKHMHDRTLFLLANLIGKTITITLKTSARYTGVLVGADAKNHDIGVVMKWVKLVRAPLGDSGDGLEEGDHVGGGPEKTMIFEPRDLVDIFAEKIALGEAEGHANHQNGTFRTDADISGNLTMRERELHRWQPDEATNNLSLEESAAGSQAGSQGQGWNQFEVNERLFGLKSDFNEDIYTTKLDRAHPLYQQREAAAARIAREIEGQTINASMNPHVAEERNIALGDDSGIDEEDRYGAVQRNPVAGGVAQAQATQAINSRYTPPALRAPTGHPTVPGAPHDPAIISSQLVRPETLQQKQQQAPQAPRAVLPTAVLPTINLPQATKPEDATNKPKEKSTLPEIIAPKRMLGASEVSSTSQPPIPELTQDFKQFVNMEKERYMRKKADLQQKDRASKLEELKKFSVNFTLRTEIPQDLVPILAKDKQKQAEIVEKAKANVAKVVSPTTSTTSQTAKLPGTREPAPNSFAAKNPTEHELVKQQLLNGFPPQRQAQRAQHPAPLLSARLKQIQDAKKGGQQLPHVRSPVPIPEHPQNIPTGPAAGNIPIAPKSISPASMSMRAAAKAVEFRPNPSAATFTPTFGPSTTATPSPTTSAPAHASPRATSPSLFFGNKKPKPEQERKSIKNSFNPIKRMKAGQKNGPVQTDPKYLKGNSNDFIDMPFHTIPTWPTAEGNEEKKYVQMFARTELSASSTMHSPQPPHIAPHQPHHHPQGPPHMAHANQPPHVSHQHHSHMPQHHLAIPPQHYEQDQHLRQIPPSVMPSPNLHNATLAPYQQSPVAHHSQIPMYTTHPQGQYVPGGPGAPFVGQFYGGFRGPAGAGQMMVPGPQHIPYPGQFIPHQMYSPQQPHAYMHNGTAPPPPPSSQGYPSPGRGAPMMMHQGSSQGTPAGPQMIPYAMQPGQGGPIYGQGQQQSELFLQGQNWLPQRPQSTVSLPPAPSSSAAKFSVSRAASPVAVPSPRIRNSHLSPQPSAASPLLMSSLAAFSPAPSAPDTSLSSYPLQRSRTGNTPTHSGGARGGRNGGGGIGIPMMVPTNFVIGAYSNDGSVGMMRGQPLPHQGGPPPPQPYYHGPQGHYPPGGRGNNYGGHPQQQHQGGQHAPPPQPQQPQQTQPQPTAVDGEGGK</sequence>
<dbReference type="PANTHER" id="PTHR12854:SF7">
    <property type="entry name" value="ATAXIN-2 HOMOLOG"/>
    <property type="match status" value="1"/>
</dbReference>
<feature type="compositionally biased region" description="Polar residues" evidence="1">
    <location>
        <begin position="32"/>
        <end position="54"/>
    </location>
</feature>
<dbReference type="InterPro" id="IPR045117">
    <property type="entry name" value="ATXN2-like"/>
</dbReference>
<feature type="compositionally biased region" description="Low complexity" evidence="1">
    <location>
        <begin position="683"/>
        <end position="716"/>
    </location>
</feature>
<evidence type="ECO:0000313" key="3">
    <source>
        <dbReference type="EMBL" id="RPB14507.1"/>
    </source>
</evidence>
<feature type="compositionally biased region" description="Polar residues" evidence="1">
    <location>
        <begin position="67"/>
        <end position="82"/>
    </location>
</feature>
<feature type="compositionally biased region" description="Low complexity" evidence="1">
    <location>
        <begin position="1190"/>
        <end position="1202"/>
    </location>
</feature>
<name>A0A3N4KVE3_9PEZI</name>
<dbReference type="InParanoid" id="A0A3N4KVE3"/>
<reference evidence="3 4" key="1">
    <citation type="journal article" date="2018" name="Nat. Ecol. Evol.">
        <title>Pezizomycetes genomes reveal the molecular basis of ectomycorrhizal truffle lifestyle.</title>
        <authorList>
            <person name="Murat C."/>
            <person name="Payen T."/>
            <person name="Noel B."/>
            <person name="Kuo A."/>
            <person name="Morin E."/>
            <person name="Chen J."/>
            <person name="Kohler A."/>
            <person name="Krizsan K."/>
            <person name="Balestrini R."/>
            <person name="Da Silva C."/>
            <person name="Montanini B."/>
            <person name="Hainaut M."/>
            <person name="Levati E."/>
            <person name="Barry K.W."/>
            <person name="Belfiori B."/>
            <person name="Cichocki N."/>
            <person name="Clum A."/>
            <person name="Dockter R.B."/>
            <person name="Fauchery L."/>
            <person name="Guy J."/>
            <person name="Iotti M."/>
            <person name="Le Tacon F."/>
            <person name="Lindquist E.A."/>
            <person name="Lipzen A."/>
            <person name="Malagnac F."/>
            <person name="Mello A."/>
            <person name="Molinier V."/>
            <person name="Miyauchi S."/>
            <person name="Poulain J."/>
            <person name="Riccioni C."/>
            <person name="Rubini A."/>
            <person name="Sitrit Y."/>
            <person name="Splivallo R."/>
            <person name="Traeger S."/>
            <person name="Wang M."/>
            <person name="Zifcakova L."/>
            <person name="Wipf D."/>
            <person name="Zambonelli A."/>
            <person name="Paolocci F."/>
            <person name="Nowrousian M."/>
            <person name="Ottonello S."/>
            <person name="Baldrian P."/>
            <person name="Spatafora J.W."/>
            <person name="Henrissat B."/>
            <person name="Nagy L.G."/>
            <person name="Aury J.M."/>
            <person name="Wincker P."/>
            <person name="Grigoriev I.V."/>
            <person name="Bonfante P."/>
            <person name="Martin F.M."/>
        </authorList>
    </citation>
    <scope>NUCLEOTIDE SEQUENCE [LARGE SCALE GENOMIC DNA]</scope>
    <source>
        <strain evidence="3 4">CCBAS932</strain>
    </source>
</reference>
<feature type="compositionally biased region" description="Basic and acidic residues" evidence="1">
    <location>
        <begin position="436"/>
        <end position="449"/>
    </location>
</feature>
<dbReference type="OrthoDB" id="2275718at2759"/>
<gene>
    <name evidence="3" type="ORF">P167DRAFT_54544</name>
</gene>
<dbReference type="GO" id="GO:0003729">
    <property type="term" value="F:mRNA binding"/>
    <property type="evidence" value="ECO:0007669"/>
    <property type="project" value="TreeGrafter"/>
</dbReference>
<feature type="compositionally biased region" description="Low complexity" evidence="1">
    <location>
        <begin position="1210"/>
        <end position="1220"/>
    </location>
</feature>
<proteinExistence type="predicted"/>
<feature type="compositionally biased region" description="Low complexity" evidence="1">
    <location>
        <begin position="1"/>
        <end position="28"/>
    </location>
</feature>
<feature type="region of interest" description="Disordered" evidence="1">
    <location>
        <begin position="404"/>
        <end position="423"/>
    </location>
</feature>
<keyword evidence="4" id="KW-1185">Reference proteome</keyword>
<dbReference type="InterPro" id="IPR025852">
    <property type="entry name" value="SM_dom_ATX"/>
</dbReference>
<feature type="compositionally biased region" description="Low complexity" evidence="1">
    <location>
        <begin position="971"/>
        <end position="980"/>
    </location>
</feature>
<dbReference type="Proteomes" id="UP000277580">
    <property type="component" value="Unassembled WGS sequence"/>
</dbReference>
<feature type="compositionally biased region" description="Polar residues" evidence="1">
    <location>
        <begin position="1098"/>
        <end position="1117"/>
    </location>
</feature>
<organism evidence="3 4">
    <name type="scientific">Morchella conica CCBAS932</name>
    <dbReference type="NCBI Taxonomy" id="1392247"/>
    <lineage>
        <taxon>Eukaryota</taxon>
        <taxon>Fungi</taxon>
        <taxon>Dikarya</taxon>
        <taxon>Ascomycota</taxon>
        <taxon>Pezizomycotina</taxon>
        <taxon>Pezizomycetes</taxon>
        <taxon>Pezizales</taxon>
        <taxon>Morchellaceae</taxon>
        <taxon>Morchella</taxon>
    </lineage>
</organism>
<feature type="region of interest" description="Disordered" evidence="1">
    <location>
        <begin position="956"/>
        <end position="1015"/>
    </location>
</feature>
<feature type="region of interest" description="Disordered" evidence="1">
    <location>
        <begin position="1153"/>
        <end position="1227"/>
    </location>
</feature>
<evidence type="ECO:0000259" key="2">
    <source>
        <dbReference type="SMART" id="SM01272"/>
    </source>
</evidence>
<dbReference type="InterPro" id="IPR009604">
    <property type="entry name" value="LsmAD_domain"/>
</dbReference>
<dbReference type="SMART" id="SM01272">
    <property type="entry name" value="LsmAD"/>
    <property type="match status" value="1"/>
</dbReference>